<keyword evidence="3" id="KW-1185">Reference proteome</keyword>
<gene>
    <name evidence="2" type="ORF">AFUS01_LOCUS1925</name>
</gene>
<feature type="compositionally biased region" description="Basic and acidic residues" evidence="1">
    <location>
        <begin position="145"/>
        <end position="164"/>
    </location>
</feature>
<evidence type="ECO:0000313" key="2">
    <source>
        <dbReference type="EMBL" id="CAG7668632.1"/>
    </source>
</evidence>
<dbReference type="EMBL" id="CAJVCH010010930">
    <property type="protein sequence ID" value="CAG7668632.1"/>
    <property type="molecule type" value="Genomic_DNA"/>
</dbReference>
<protein>
    <submittedName>
        <fullName evidence="2">Uncharacterized protein</fullName>
    </submittedName>
</protein>
<evidence type="ECO:0000256" key="1">
    <source>
        <dbReference type="SAM" id="MobiDB-lite"/>
    </source>
</evidence>
<comment type="caution">
    <text evidence="2">The sequence shown here is derived from an EMBL/GenBank/DDBJ whole genome shotgun (WGS) entry which is preliminary data.</text>
</comment>
<proteinExistence type="predicted"/>
<reference evidence="2" key="1">
    <citation type="submission" date="2021-06" db="EMBL/GenBank/DDBJ databases">
        <authorList>
            <person name="Hodson N. C."/>
            <person name="Mongue J. A."/>
            <person name="Jaron S. K."/>
        </authorList>
    </citation>
    <scope>NUCLEOTIDE SEQUENCE</scope>
</reference>
<name>A0A8J2NSC6_9HEXA</name>
<accession>A0A8J2NSC6</accession>
<feature type="region of interest" description="Disordered" evidence="1">
    <location>
        <begin position="112"/>
        <end position="164"/>
    </location>
</feature>
<evidence type="ECO:0000313" key="3">
    <source>
        <dbReference type="Proteomes" id="UP000708208"/>
    </source>
</evidence>
<organism evidence="2 3">
    <name type="scientific">Allacma fusca</name>
    <dbReference type="NCBI Taxonomy" id="39272"/>
    <lineage>
        <taxon>Eukaryota</taxon>
        <taxon>Metazoa</taxon>
        <taxon>Ecdysozoa</taxon>
        <taxon>Arthropoda</taxon>
        <taxon>Hexapoda</taxon>
        <taxon>Collembola</taxon>
        <taxon>Symphypleona</taxon>
        <taxon>Sminthuridae</taxon>
        <taxon>Allacma</taxon>
    </lineage>
</organism>
<dbReference type="AlphaFoldDB" id="A0A8J2NSC6"/>
<dbReference type="Proteomes" id="UP000708208">
    <property type="component" value="Unassembled WGS sequence"/>
</dbReference>
<sequence>MFRYGNEKLRNSDQVFGNRLSGRVLVTPKKKDEEMSLTSGHHAPVQGIHTWVFRHFCEKSWGSEIADVPKFIYYLNLLGVGYGAGVKCERKYPVRDTDGMKLLEFQNNETERRELKLQPPSLTAGPSRNEFVPPKSAEQVLKSRQTKEPVERERECCRRETLTE</sequence>